<name>A0AAV3NLS7_LITER</name>
<evidence type="ECO:0000313" key="1">
    <source>
        <dbReference type="EMBL" id="GAA0140275.1"/>
    </source>
</evidence>
<organism evidence="1 2">
    <name type="scientific">Lithospermum erythrorhizon</name>
    <name type="common">Purple gromwell</name>
    <name type="synonym">Lithospermum officinale var. erythrorhizon</name>
    <dbReference type="NCBI Taxonomy" id="34254"/>
    <lineage>
        <taxon>Eukaryota</taxon>
        <taxon>Viridiplantae</taxon>
        <taxon>Streptophyta</taxon>
        <taxon>Embryophyta</taxon>
        <taxon>Tracheophyta</taxon>
        <taxon>Spermatophyta</taxon>
        <taxon>Magnoliopsida</taxon>
        <taxon>eudicotyledons</taxon>
        <taxon>Gunneridae</taxon>
        <taxon>Pentapetalae</taxon>
        <taxon>asterids</taxon>
        <taxon>lamiids</taxon>
        <taxon>Boraginales</taxon>
        <taxon>Boraginaceae</taxon>
        <taxon>Boraginoideae</taxon>
        <taxon>Lithospermeae</taxon>
        <taxon>Lithospermum</taxon>
    </lineage>
</organism>
<proteinExistence type="predicted"/>
<dbReference type="Proteomes" id="UP001454036">
    <property type="component" value="Unassembled WGS sequence"/>
</dbReference>
<sequence>MITTEVNCGKINDTQIYTGSPQCESSIQRALFWCIETPIETLGSRCRRFSRPKNGLQPQQFGFSEDEVLHLFGHSPLVLTMSTDKVHQNMTFILGTMNLPSCEDMGLHPPIKGSSMLRALRMKEDRFIRAFIRCHPENISIELLEFYRNVKDIRRLAESSKKSFRKGFPF</sequence>
<keyword evidence="2" id="KW-1185">Reference proteome</keyword>
<protein>
    <submittedName>
        <fullName evidence="1">Uncharacterized protein</fullName>
    </submittedName>
</protein>
<comment type="caution">
    <text evidence="1">The sequence shown here is derived from an EMBL/GenBank/DDBJ whole genome shotgun (WGS) entry which is preliminary data.</text>
</comment>
<evidence type="ECO:0000313" key="2">
    <source>
        <dbReference type="Proteomes" id="UP001454036"/>
    </source>
</evidence>
<dbReference type="EMBL" id="BAABME010000166">
    <property type="protein sequence ID" value="GAA0140275.1"/>
    <property type="molecule type" value="Genomic_DNA"/>
</dbReference>
<gene>
    <name evidence="1" type="ORF">LIER_01655</name>
</gene>
<dbReference type="InterPro" id="IPR038538">
    <property type="entry name" value="MTERF_sf"/>
</dbReference>
<dbReference type="Gene3D" id="1.25.70.10">
    <property type="entry name" value="Transcription termination factor 3, mitochondrial"/>
    <property type="match status" value="1"/>
</dbReference>
<reference evidence="1 2" key="1">
    <citation type="submission" date="2024-01" db="EMBL/GenBank/DDBJ databases">
        <title>The complete chloroplast genome sequence of Lithospermum erythrorhizon: insights into the phylogenetic relationship among Boraginaceae species and the maternal lineages of purple gromwells.</title>
        <authorList>
            <person name="Okada T."/>
            <person name="Watanabe K."/>
        </authorList>
    </citation>
    <scope>NUCLEOTIDE SEQUENCE [LARGE SCALE GENOMIC DNA]</scope>
</reference>
<accession>A0AAV3NLS7</accession>
<dbReference type="AlphaFoldDB" id="A0AAV3NLS7"/>